<name>A0A2A4G6W8_9FLAO</name>
<evidence type="ECO:0000259" key="3">
    <source>
        <dbReference type="Pfam" id="PF07495"/>
    </source>
</evidence>
<dbReference type="InterPro" id="IPR015943">
    <property type="entry name" value="WD40/YVTN_repeat-like_dom_sf"/>
</dbReference>
<dbReference type="Pfam" id="PF07495">
    <property type="entry name" value="Y_Y_Y"/>
    <property type="match status" value="1"/>
</dbReference>
<dbReference type="EMBL" id="NBWU01000002">
    <property type="protein sequence ID" value="PCE64709.1"/>
    <property type="molecule type" value="Genomic_DNA"/>
</dbReference>
<dbReference type="PANTHER" id="PTHR34220:SF7">
    <property type="entry name" value="SENSOR HISTIDINE KINASE YPDA"/>
    <property type="match status" value="1"/>
</dbReference>
<dbReference type="OrthoDB" id="9809670at2"/>
<keyword evidence="1" id="KW-1133">Transmembrane helix</keyword>
<dbReference type="Gene3D" id="2.60.40.10">
    <property type="entry name" value="Immunoglobulins"/>
    <property type="match status" value="1"/>
</dbReference>
<dbReference type="PANTHER" id="PTHR34220">
    <property type="entry name" value="SENSOR HISTIDINE KINASE YPDA"/>
    <property type="match status" value="1"/>
</dbReference>
<dbReference type="SUPFAM" id="SSF55874">
    <property type="entry name" value="ATPase domain of HSP90 chaperone/DNA topoisomerase II/histidine kinase"/>
    <property type="match status" value="1"/>
</dbReference>
<dbReference type="InterPro" id="IPR036890">
    <property type="entry name" value="HATPase_C_sf"/>
</dbReference>
<keyword evidence="1" id="KW-0812">Transmembrane</keyword>
<dbReference type="Gene3D" id="3.30.565.10">
    <property type="entry name" value="Histidine kinase-like ATPase, C-terminal domain"/>
    <property type="match status" value="1"/>
</dbReference>
<proteinExistence type="predicted"/>
<reference evidence="4 5" key="1">
    <citation type="submission" date="2017-04" db="EMBL/GenBank/DDBJ databases">
        <title>A new member of the family Flavobacteriaceae isolated from ascidians.</title>
        <authorList>
            <person name="Chen L."/>
        </authorList>
    </citation>
    <scope>NUCLEOTIDE SEQUENCE [LARGE SCALE GENOMIC DNA]</scope>
    <source>
        <strain evidence="4 5">HQA918</strain>
    </source>
</reference>
<dbReference type="AlphaFoldDB" id="A0A2A4G6W8"/>
<dbReference type="InterPro" id="IPR013783">
    <property type="entry name" value="Ig-like_fold"/>
</dbReference>
<dbReference type="InterPro" id="IPR050640">
    <property type="entry name" value="Bact_2-comp_sensor_kinase"/>
</dbReference>
<dbReference type="SUPFAM" id="SSF63829">
    <property type="entry name" value="Calcium-dependent phosphotriesterase"/>
    <property type="match status" value="1"/>
</dbReference>
<evidence type="ECO:0000313" key="4">
    <source>
        <dbReference type="EMBL" id="PCE64709.1"/>
    </source>
</evidence>
<evidence type="ECO:0000313" key="5">
    <source>
        <dbReference type="Proteomes" id="UP000219559"/>
    </source>
</evidence>
<evidence type="ECO:0000256" key="1">
    <source>
        <dbReference type="SAM" id="Phobius"/>
    </source>
</evidence>
<dbReference type="InterPro" id="IPR010559">
    <property type="entry name" value="Sig_transdc_His_kin_internal"/>
</dbReference>
<keyword evidence="1" id="KW-0472">Membrane</keyword>
<dbReference type="Pfam" id="PF06580">
    <property type="entry name" value="His_kinase"/>
    <property type="match status" value="1"/>
</dbReference>
<dbReference type="Proteomes" id="UP000219559">
    <property type="component" value="Unassembled WGS sequence"/>
</dbReference>
<protein>
    <submittedName>
        <fullName evidence="4">Uncharacterized protein</fullName>
    </submittedName>
</protein>
<organism evidence="4 5">
    <name type="scientific">Sediminicola luteus</name>
    <dbReference type="NCBI Taxonomy" id="319238"/>
    <lineage>
        <taxon>Bacteria</taxon>
        <taxon>Pseudomonadati</taxon>
        <taxon>Bacteroidota</taxon>
        <taxon>Flavobacteriia</taxon>
        <taxon>Flavobacteriales</taxon>
        <taxon>Flavobacteriaceae</taxon>
        <taxon>Sediminicola</taxon>
    </lineage>
</organism>
<dbReference type="GO" id="GO:0000155">
    <property type="term" value="F:phosphorelay sensor kinase activity"/>
    <property type="evidence" value="ECO:0007669"/>
    <property type="project" value="InterPro"/>
</dbReference>
<dbReference type="InterPro" id="IPR011123">
    <property type="entry name" value="Y_Y_Y"/>
</dbReference>
<gene>
    <name evidence="4" type="ORF">B7P33_05930</name>
</gene>
<sequence length="1033" mass="119334">MRATTSYLGNRSAYSECHPYIPEAKNSIYLRFWLLNILFSIGSFIPLQGQNHTSFTYQIKAKEYQEILSKIVVDKDGFAWYVTEKGLVKDYGNSQILIPLETGRPNAKEPIWSLIIDQKGYIWFNCFMGTYRVNPNTLQHKLYPFDFGTEKNPVFLTLNQGDDHDLWVPTSKGFFFRFTSDSIPKREKIYTPKSKTVVDAPKANELPKFVVFDTNVYRIRKRKLELIRSLDHVMGLAAAITKDQAKKFKLNTEQDGFYNYLNIKRPYYFIPELNRYLIRFYNNHQIHLRSKTADFADVILFKVLDHEIEFLDFNRNPNGELNLNVRKKIDHSYNSNHVSYDPIRSIIYTANKSSVTKVKLSPEIYSYFHPDDKLRINTRRLQIQNDQLYVSSFYGVNKYPLPKSDTGYSQHDSKGFYPKTNLKQGDSLIIANSFPHISKMDPETLGFKNIGEKLGHYTFVRPKDKGQSWVGSNKGLYVLDHKSDKITKWHIKTRHSRQLAQEVVHAVLDSKLNDNLYVGTTNGLFVFDQVRNTSKHYKLSPMETETLATAVEDLYEDDVGNLWIASTSGLVKLTLNGKLNMYTEFDGLPDNHIHCILPNPDHLWVSTDNGLSRLDLASLKFDNLFVSELESENVFNYNSALKVSESLLLFGNSNGIIEIRPNLFRPKPNNSKLIPVKHLDFKDNGFEKNNTPLSLDKLSELQLDYDSNSFSMEFAIQNAFNHSKHRFLYKIDGLMPDWRDIGNDNMVNVFELPTGKHILEVMAYNENGQPTPNVYKINIKVAEVFYKESWFQFLGLTFLTIIIYLIALLSFRRKKERLEAIGTIKKLEIGALTAQMTPHFIFNTINGIQNVLLLKGELAANRYITNFSKLMRSTMQISRDYYLSVEEEVNYLEAYIKLQQYRNNHSFDYAISCCELAKASDIQIPGLLIQPIVENAIIHGLNHKPEYGFLEIQFGMRGTKLFVTIADNGIGREKAMAKQKDRNYKSYSTEVIQKRIELGRQLGDQDISFSIKDKDPGEFYPGTQVEFLILPLK</sequence>
<feature type="domain" description="Signal transduction histidine kinase internal region" evidence="2">
    <location>
        <begin position="828"/>
        <end position="905"/>
    </location>
</feature>
<comment type="caution">
    <text evidence="4">The sequence shown here is derived from an EMBL/GenBank/DDBJ whole genome shotgun (WGS) entry which is preliminary data.</text>
</comment>
<feature type="transmembrane region" description="Helical" evidence="1">
    <location>
        <begin position="790"/>
        <end position="811"/>
    </location>
</feature>
<feature type="domain" description="Two component regulator three Y" evidence="3">
    <location>
        <begin position="722"/>
        <end position="781"/>
    </location>
</feature>
<keyword evidence="5" id="KW-1185">Reference proteome</keyword>
<accession>A0A2A4G6W8</accession>
<dbReference type="GO" id="GO:0016020">
    <property type="term" value="C:membrane"/>
    <property type="evidence" value="ECO:0007669"/>
    <property type="project" value="InterPro"/>
</dbReference>
<dbReference type="RefSeq" id="WP_097439990.1">
    <property type="nucleotide sequence ID" value="NZ_KZ300476.1"/>
</dbReference>
<evidence type="ECO:0000259" key="2">
    <source>
        <dbReference type="Pfam" id="PF06580"/>
    </source>
</evidence>
<dbReference type="Gene3D" id="2.130.10.10">
    <property type="entry name" value="YVTN repeat-like/Quinoprotein amine dehydrogenase"/>
    <property type="match status" value="2"/>
</dbReference>